<comment type="caution">
    <text evidence="1">The sequence shown here is derived from an EMBL/GenBank/DDBJ whole genome shotgun (WGS) entry which is preliminary data.</text>
</comment>
<proteinExistence type="predicted"/>
<keyword evidence="2" id="KW-1185">Reference proteome</keyword>
<name>A0ABV0PXX1_9TELE</name>
<accession>A0ABV0PXX1</accession>
<reference evidence="1 2" key="1">
    <citation type="submission" date="2021-06" db="EMBL/GenBank/DDBJ databases">
        <authorList>
            <person name="Palmer J.M."/>
        </authorList>
    </citation>
    <scope>NUCLEOTIDE SEQUENCE [LARGE SCALE GENOMIC DNA]</scope>
    <source>
        <strain evidence="1 2">GA_2019</strain>
        <tissue evidence="1">Muscle</tissue>
    </source>
</reference>
<dbReference type="Proteomes" id="UP001476798">
    <property type="component" value="Unassembled WGS sequence"/>
</dbReference>
<gene>
    <name evidence="1" type="ORF">GOODEAATRI_014003</name>
</gene>
<protein>
    <submittedName>
        <fullName evidence="1">Uncharacterized protein</fullName>
    </submittedName>
</protein>
<evidence type="ECO:0000313" key="2">
    <source>
        <dbReference type="Proteomes" id="UP001476798"/>
    </source>
</evidence>
<organism evidence="1 2">
    <name type="scientific">Goodea atripinnis</name>
    <dbReference type="NCBI Taxonomy" id="208336"/>
    <lineage>
        <taxon>Eukaryota</taxon>
        <taxon>Metazoa</taxon>
        <taxon>Chordata</taxon>
        <taxon>Craniata</taxon>
        <taxon>Vertebrata</taxon>
        <taxon>Euteleostomi</taxon>
        <taxon>Actinopterygii</taxon>
        <taxon>Neopterygii</taxon>
        <taxon>Teleostei</taxon>
        <taxon>Neoteleostei</taxon>
        <taxon>Acanthomorphata</taxon>
        <taxon>Ovalentaria</taxon>
        <taxon>Atherinomorphae</taxon>
        <taxon>Cyprinodontiformes</taxon>
        <taxon>Goodeidae</taxon>
        <taxon>Goodea</taxon>
    </lineage>
</organism>
<dbReference type="EMBL" id="JAHRIO010090927">
    <property type="protein sequence ID" value="MEQ2188343.1"/>
    <property type="molecule type" value="Genomic_DNA"/>
</dbReference>
<evidence type="ECO:0000313" key="1">
    <source>
        <dbReference type="EMBL" id="MEQ2188343.1"/>
    </source>
</evidence>
<sequence>MGAVLLPDNLAKETPATNINRQRLIQAITASAYTKKSHKHRQERHMFEMESLYVIQESFFPTFLFGRSSSTKVAVCDSKHLMQSRCFYSFSACHLQTEGSSLWIRACDLFLSVFVTRSPFAPKVKDRRVK</sequence>